<evidence type="ECO:0000256" key="4">
    <source>
        <dbReference type="ARBA" id="ARBA00022490"/>
    </source>
</evidence>
<keyword evidence="8" id="KW-0539">Nucleus</keyword>
<evidence type="ECO:0000256" key="6">
    <source>
        <dbReference type="ARBA" id="ARBA00022927"/>
    </source>
</evidence>
<dbReference type="Ensembl" id="ENSCCRT00020092226.1">
    <property type="protein sequence ID" value="ENSCCRP00020084292.1"/>
    <property type="gene ID" value="ENSCCRG00020038416.1"/>
</dbReference>
<dbReference type="GO" id="GO:0005737">
    <property type="term" value="C:cytoplasm"/>
    <property type="evidence" value="ECO:0007669"/>
    <property type="project" value="UniProtKB-SubCell"/>
</dbReference>
<organism evidence="12 13">
    <name type="scientific">Cyprinus carpio</name>
    <name type="common">Common carp</name>
    <dbReference type="NCBI Taxonomy" id="7962"/>
    <lineage>
        <taxon>Eukaryota</taxon>
        <taxon>Metazoa</taxon>
        <taxon>Chordata</taxon>
        <taxon>Craniata</taxon>
        <taxon>Vertebrata</taxon>
        <taxon>Euteleostomi</taxon>
        <taxon>Actinopterygii</taxon>
        <taxon>Neopterygii</taxon>
        <taxon>Teleostei</taxon>
        <taxon>Ostariophysi</taxon>
        <taxon>Cypriniformes</taxon>
        <taxon>Cyprinidae</taxon>
        <taxon>Cyprininae</taxon>
        <taxon>Cyprinus</taxon>
    </lineage>
</organism>
<dbReference type="PROSITE" id="PS50077">
    <property type="entry name" value="HEAT_REPEAT"/>
    <property type="match status" value="1"/>
</dbReference>
<keyword evidence="7" id="KW-0007">Acetylation</keyword>
<accession>A0A8C2IRV7</accession>
<gene>
    <name evidence="12" type="primary">ipo4</name>
</gene>
<evidence type="ECO:0000256" key="10">
    <source>
        <dbReference type="SAM" id="MobiDB-lite"/>
    </source>
</evidence>
<evidence type="ECO:0000259" key="11">
    <source>
        <dbReference type="PROSITE" id="PS50166"/>
    </source>
</evidence>
<dbReference type="InterPro" id="IPR058584">
    <property type="entry name" value="IMB1_TNPO1-like_TPR"/>
</dbReference>
<reference evidence="12" key="1">
    <citation type="submission" date="2025-08" db="UniProtKB">
        <authorList>
            <consortium name="Ensembl"/>
        </authorList>
    </citation>
    <scope>IDENTIFICATION</scope>
</reference>
<dbReference type="PROSITE" id="PS50166">
    <property type="entry name" value="IMPORTIN_B_NT"/>
    <property type="match status" value="1"/>
</dbReference>
<dbReference type="PANTHER" id="PTHR10527">
    <property type="entry name" value="IMPORTIN BETA"/>
    <property type="match status" value="1"/>
</dbReference>
<feature type="domain" description="Importin N-terminal" evidence="11">
    <location>
        <begin position="23"/>
        <end position="89"/>
    </location>
</feature>
<dbReference type="InterPro" id="IPR016024">
    <property type="entry name" value="ARM-type_fold"/>
</dbReference>
<evidence type="ECO:0000256" key="9">
    <source>
        <dbReference type="PROSITE-ProRule" id="PRU00103"/>
    </source>
</evidence>
<evidence type="ECO:0000256" key="5">
    <source>
        <dbReference type="ARBA" id="ARBA00022737"/>
    </source>
</evidence>
<sequence>MSEELERILARLTEPDNAVIQQATAELKQAFKDPAIIPALCAVMTGSQNPQVRQSAAVMLRMRVRKHWKKISPDHRESLKAVVLQALQNETEHTVRHSLSQLCAVLVKHETPDRWPALLALLNQSTKSNNPQDRQVGLLLLSKVVGSNPEPFKPHYKQLLQLFGTVLLDLNNPTALYYCILTLTAITAYTGTEEMNLMRSLIPKLLIALKHLIQADQDQASEAMEVFDELMESEVSIVVPHIAEIVRFCLEISADVSLSDSLRVKALSCIAVLIRLKSKAVLKHKLLQPILQVVFPILSAAPPPGEEDPEDEENDTEGDSENPKHFAVQVIDTMALHMPPEKLFNQLLPFTQACLSSENPYERKGGLMCMAVLAEGCADHIRTKMLSSMLQTVCRSLSDNNQVVRSAALFALGQFSEHLQPDVSKFHAELMPLLHGYLSAVNQTKIGHMTKAFYALENFLENLGPEIEPYLPTLMETMLSALNNAENLKLKELAVSAIGAIANAAKEMLVPYFPPIIESLKGFLTDTSEEMRTLQTQALDTLSVLARTVGKEVFSPLAAECVQLGLNLTDAVDDPDLRRCTYSLFSAVSDVSPDCLAPHLPPITTVMLLSLRSTEGVTAHLDEDKQFVLLDDDDAEGEEGDVDLDEESETEVDDRDVAGFSVENAYIDEKEDACDALGEIAFNTGVAFQPFLESSFQQVYELHDFPHEDVRRAAFGAMGQFCRAQHKVWKENPTEANHQALHKLLQVVLPCFLEAVRQDRERQVVMGILESMNAVIKSCQGEALQAPGIVAEISNAIKDVLKKKTVCQDVGGDEADDDEQQAEYDAMLQEFAGEGIPVLASALPAETFYPHLNDLLPLIMSKAKPSCTEADRSFSIGTIGETLHSLVSVAGGRAVAGRLSNRLLPVLVAGVRDSDAEVRNNSVFALGALAQAAGPIVASDYPVMLSLFSNLLSKESDPRVIDNLCAALCRMIMSHIEGVPLEQVFPALVACLPLKEDMEENKTIYSCLTFLYSHNPVLVQAHFHSQNHHTKEFESAVMSLPDEQRNKMTMAVTQS</sequence>
<protein>
    <recommendedName>
        <fullName evidence="11">Importin N-terminal domain-containing protein</fullName>
    </recommendedName>
</protein>
<dbReference type="InterPro" id="IPR040122">
    <property type="entry name" value="Importin_beta"/>
</dbReference>
<dbReference type="GO" id="GO:0005634">
    <property type="term" value="C:nucleus"/>
    <property type="evidence" value="ECO:0007669"/>
    <property type="project" value="UniProtKB-SubCell"/>
</dbReference>
<dbReference type="Pfam" id="PF03810">
    <property type="entry name" value="IBN_N"/>
    <property type="match status" value="1"/>
</dbReference>
<evidence type="ECO:0000313" key="12">
    <source>
        <dbReference type="Ensembl" id="ENSCCRP00020084292.1"/>
    </source>
</evidence>
<feature type="compositionally biased region" description="Acidic residues" evidence="10">
    <location>
        <begin position="305"/>
        <end position="320"/>
    </location>
</feature>
<dbReference type="InterPro" id="IPR011989">
    <property type="entry name" value="ARM-like"/>
</dbReference>
<keyword evidence="6" id="KW-0653">Protein transport</keyword>
<evidence type="ECO:0000256" key="3">
    <source>
        <dbReference type="ARBA" id="ARBA00022448"/>
    </source>
</evidence>
<dbReference type="InterPro" id="IPR001494">
    <property type="entry name" value="Importin-beta_N"/>
</dbReference>
<dbReference type="InterPro" id="IPR021133">
    <property type="entry name" value="HEAT_type_2"/>
</dbReference>
<name>A0A8C2IRV7_CYPCA</name>
<evidence type="ECO:0000313" key="13">
    <source>
        <dbReference type="Proteomes" id="UP000694701"/>
    </source>
</evidence>
<dbReference type="GO" id="GO:0006606">
    <property type="term" value="P:protein import into nucleus"/>
    <property type="evidence" value="ECO:0007669"/>
    <property type="project" value="InterPro"/>
</dbReference>
<dbReference type="InterPro" id="IPR000357">
    <property type="entry name" value="HEAT"/>
</dbReference>
<dbReference type="Gene3D" id="1.25.10.10">
    <property type="entry name" value="Leucine-rich Repeat Variant"/>
    <property type="match status" value="1"/>
</dbReference>
<dbReference type="SMART" id="SM01349">
    <property type="entry name" value="TOG"/>
    <property type="match status" value="1"/>
</dbReference>
<evidence type="ECO:0000256" key="1">
    <source>
        <dbReference type="ARBA" id="ARBA00004123"/>
    </source>
</evidence>
<dbReference type="SUPFAM" id="SSF48371">
    <property type="entry name" value="ARM repeat"/>
    <property type="match status" value="2"/>
</dbReference>
<keyword evidence="3" id="KW-0813">Transport</keyword>
<evidence type="ECO:0000256" key="8">
    <source>
        <dbReference type="ARBA" id="ARBA00023242"/>
    </source>
</evidence>
<dbReference type="Proteomes" id="UP000694701">
    <property type="component" value="Unplaced"/>
</dbReference>
<dbReference type="AlphaFoldDB" id="A0A8C2IRV7"/>
<evidence type="ECO:0000256" key="2">
    <source>
        <dbReference type="ARBA" id="ARBA00004496"/>
    </source>
</evidence>
<feature type="region of interest" description="Disordered" evidence="10">
    <location>
        <begin position="302"/>
        <end position="323"/>
    </location>
</feature>
<evidence type="ECO:0000256" key="7">
    <source>
        <dbReference type="ARBA" id="ARBA00022990"/>
    </source>
</evidence>
<keyword evidence="4" id="KW-0963">Cytoplasm</keyword>
<proteinExistence type="predicted"/>
<keyword evidence="5" id="KW-0677">Repeat</keyword>
<dbReference type="Pfam" id="PF02985">
    <property type="entry name" value="HEAT"/>
    <property type="match status" value="1"/>
</dbReference>
<dbReference type="InterPro" id="IPR034085">
    <property type="entry name" value="TOG"/>
</dbReference>
<feature type="repeat" description="HEAT" evidence="9">
    <location>
        <begin position="903"/>
        <end position="941"/>
    </location>
</feature>
<dbReference type="InterPro" id="IPR057672">
    <property type="entry name" value="TPR_IPO4/5"/>
</dbReference>
<comment type="subcellular location">
    <subcellularLocation>
        <location evidence="2">Cytoplasm</location>
    </subcellularLocation>
    <subcellularLocation>
        <location evidence="1">Nucleus</location>
    </subcellularLocation>
</comment>
<dbReference type="SMART" id="SM00913">
    <property type="entry name" value="IBN_N"/>
    <property type="match status" value="2"/>
</dbReference>
<dbReference type="Pfam" id="PF25780">
    <property type="entry name" value="TPR_IPO5"/>
    <property type="match status" value="1"/>
</dbReference>
<dbReference type="GO" id="GO:0031267">
    <property type="term" value="F:small GTPase binding"/>
    <property type="evidence" value="ECO:0007669"/>
    <property type="project" value="InterPro"/>
</dbReference>
<dbReference type="Pfam" id="PF25574">
    <property type="entry name" value="TPR_IMB1"/>
    <property type="match status" value="1"/>
</dbReference>